<keyword evidence="3" id="KW-1185">Reference proteome</keyword>
<dbReference type="GeneID" id="108682362"/>
<proteinExistence type="predicted"/>
<dbReference type="KEGG" id="hazt:108682362"/>
<evidence type="ECO:0000313" key="4">
    <source>
        <dbReference type="RefSeq" id="XP_018026994.1"/>
    </source>
</evidence>
<dbReference type="RefSeq" id="XP_018026994.1">
    <property type="nucleotide sequence ID" value="XM_018171505.2"/>
</dbReference>
<keyword evidence="2" id="KW-0732">Signal</keyword>
<name>A0A8B7PLC7_HYAAZ</name>
<evidence type="ECO:0000313" key="3">
    <source>
        <dbReference type="Proteomes" id="UP000694843"/>
    </source>
</evidence>
<feature type="chain" id="PRO_5034405453" evidence="2">
    <location>
        <begin position="26"/>
        <end position="689"/>
    </location>
</feature>
<feature type="compositionally biased region" description="Polar residues" evidence="1">
    <location>
        <begin position="450"/>
        <end position="466"/>
    </location>
</feature>
<feature type="compositionally biased region" description="Polar residues" evidence="1">
    <location>
        <begin position="478"/>
        <end position="491"/>
    </location>
</feature>
<protein>
    <submittedName>
        <fullName evidence="4">Uncharacterized protein LOC108682362</fullName>
    </submittedName>
</protein>
<feature type="region of interest" description="Disordered" evidence="1">
    <location>
        <begin position="450"/>
        <end position="492"/>
    </location>
</feature>
<gene>
    <name evidence="4" type="primary">LOC108682362</name>
</gene>
<sequence>MGVQATSSVIRLAIVMASLLWSSSAQQSSLDGHNPAERWTWGRREGSFQPSTEFGRRASQRQYLSPVRTARVVGEQEPRSEGATSFKSITATTFPSPLPAFNLLPVHDQEKSINPSKPPMRPSPVDTTPLINQNFESHFEVIGRQLGAQDQFQSRPEPTIITPGEFPYPFNGKAVDLGDGTSVGGPIPDDTLSIDVSPVSNAHTKGQFKPPKVSDDHDTRYTTLDKLFDSRLPTELPDPRSLTHDVLGGLHPDEVFYADKDLVIIKGGGFHSGNSQNLGGFNDLEREAQNPVRPAPVGNELGEANDPRGTNVRPDEKFSRVPLPLRFVNGNIPVIVSPPSSGHFGTPNRQFRPLHHASFRPLSPETASQVKYATASSQQSETFIYPTSSLQNLDEDYLVAEPSVVSELKVMPPAKRSTDKNVIAYHYQTRGSGSNMHSIVNYSILRPENQNNKQQDQGENQRQNPNIIRKEPVKTVTRPVQPSNGGQSTPISEIEGEDFSVPAGGPLLNLVPDIQTPRQPPTHQPARPIFTQPTVSLEGDTDVNFLPPLPPVNTQAQFLGNQQGAVVPSAVYPSSSSRNVPLTFPETQPARLISTSRGQPISLADDTRVNFVQPLPAINRQAEVIAHHPIVKLPTGESDPRVTRLNPVLTQQLAPGRPTVRRTNASPGQKRFMEPRRRQSTRQRQTPVL</sequence>
<evidence type="ECO:0000256" key="1">
    <source>
        <dbReference type="SAM" id="MobiDB-lite"/>
    </source>
</evidence>
<dbReference type="OrthoDB" id="6363232at2759"/>
<feature type="region of interest" description="Disordered" evidence="1">
    <location>
        <begin position="293"/>
        <end position="316"/>
    </location>
</feature>
<reference evidence="4" key="1">
    <citation type="submission" date="2025-08" db="UniProtKB">
        <authorList>
            <consortium name="RefSeq"/>
        </authorList>
    </citation>
    <scope>IDENTIFICATION</scope>
    <source>
        <tissue evidence="4">Whole organism</tissue>
    </source>
</reference>
<feature type="region of interest" description="Disordered" evidence="1">
    <location>
        <begin position="655"/>
        <end position="689"/>
    </location>
</feature>
<accession>A0A8B7PLC7</accession>
<evidence type="ECO:0000256" key="2">
    <source>
        <dbReference type="SAM" id="SignalP"/>
    </source>
</evidence>
<feature type="region of interest" description="Disordered" evidence="1">
    <location>
        <begin position="26"/>
        <end position="88"/>
    </location>
</feature>
<feature type="signal peptide" evidence="2">
    <location>
        <begin position="1"/>
        <end position="25"/>
    </location>
</feature>
<dbReference type="AlphaFoldDB" id="A0A8B7PLC7"/>
<feature type="compositionally biased region" description="Basic and acidic residues" evidence="1">
    <location>
        <begin position="34"/>
        <end position="46"/>
    </location>
</feature>
<dbReference type="Proteomes" id="UP000694843">
    <property type="component" value="Unplaced"/>
</dbReference>
<organism evidence="3 4">
    <name type="scientific">Hyalella azteca</name>
    <name type="common">Amphipod</name>
    <dbReference type="NCBI Taxonomy" id="294128"/>
    <lineage>
        <taxon>Eukaryota</taxon>
        <taxon>Metazoa</taxon>
        <taxon>Ecdysozoa</taxon>
        <taxon>Arthropoda</taxon>
        <taxon>Crustacea</taxon>
        <taxon>Multicrustacea</taxon>
        <taxon>Malacostraca</taxon>
        <taxon>Eumalacostraca</taxon>
        <taxon>Peracarida</taxon>
        <taxon>Amphipoda</taxon>
        <taxon>Senticaudata</taxon>
        <taxon>Talitrida</taxon>
        <taxon>Talitroidea</taxon>
        <taxon>Hyalellidae</taxon>
        <taxon>Hyalella</taxon>
    </lineage>
</organism>